<dbReference type="SUPFAM" id="SSF55874">
    <property type="entry name" value="ATPase domain of HSP90 chaperone/DNA topoisomerase II/histidine kinase"/>
    <property type="match status" value="1"/>
</dbReference>
<dbReference type="RefSeq" id="WP_420903864.1">
    <property type="nucleotide sequence ID" value="NZ_BAAFGK010000002.1"/>
</dbReference>
<keyword evidence="8" id="KW-0812">Transmembrane</keyword>
<feature type="domain" description="Histidine kinase" evidence="9">
    <location>
        <begin position="249"/>
        <end position="467"/>
    </location>
</feature>
<keyword evidence="7" id="KW-0175">Coiled coil</keyword>
<dbReference type="Gene3D" id="3.30.565.10">
    <property type="entry name" value="Histidine kinase-like ATPase, C-terminal domain"/>
    <property type="match status" value="1"/>
</dbReference>
<dbReference type="InterPro" id="IPR005467">
    <property type="entry name" value="His_kinase_dom"/>
</dbReference>
<dbReference type="Pfam" id="PF00512">
    <property type="entry name" value="HisKA"/>
    <property type="match status" value="1"/>
</dbReference>
<dbReference type="InterPro" id="IPR003661">
    <property type="entry name" value="HisK_dim/P_dom"/>
</dbReference>
<dbReference type="Gene3D" id="1.10.287.130">
    <property type="match status" value="1"/>
</dbReference>
<evidence type="ECO:0000256" key="7">
    <source>
        <dbReference type="SAM" id="Coils"/>
    </source>
</evidence>
<keyword evidence="11" id="KW-1185">Reference proteome</keyword>
<feature type="transmembrane region" description="Helical" evidence="8">
    <location>
        <begin position="158"/>
        <end position="181"/>
    </location>
</feature>
<dbReference type="InterPro" id="IPR036097">
    <property type="entry name" value="HisK_dim/P_sf"/>
</dbReference>
<sequence length="467" mass="52476">MAASPSLIDTPRQSWHARVCEKGLRTTEMSERSWWFIRTRWNATALCFLGALWAMLPPVRDPPLFMVDYRFFLIVGGLLAASNHLYTRMARNLTADPHAKTRLCRFLSLQVLTDYANLSLLTYGLGGIETPILILFLPHIILLTLFFSRAYSFIMTWVGILFASLPILLEYLGILPVVSIFDATRKMIDVTSSLVITSSYVLGIIAAFLICWYLVGGITAILLLRERQLELALQQLQRLDREKSQITLRATHELKAPFAAIKSYVYTLRDGYCGPLPDKARQVVDRIGERCDLLMEKISDIIHLSNLRTATPANTALSETDLLPILAKEIDDARLIGEPRGVRILASLDMAPCLIQASKEHLSTMFSNLLRNAISYSHLEGAVEVTLERRDRQVAIQIRDHGIGIPTEHLEKIFEEHFRSNNAVRFNPNSSGMGLALVREIVRLHGGQIRVKSELGAGSRFIVTLPA</sequence>
<dbReference type="PROSITE" id="PS50109">
    <property type="entry name" value="HIS_KIN"/>
    <property type="match status" value="1"/>
</dbReference>
<dbReference type="Proteomes" id="UP001628193">
    <property type="component" value="Unassembled WGS sequence"/>
</dbReference>
<reference evidence="10 11" key="1">
    <citation type="submission" date="2024-09" db="EMBL/GenBank/DDBJ databases">
        <title>Draft genome sequence of Candidatus Magnetaquicoccaceae bacterium FCR-1.</title>
        <authorList>
            <person name="Shimoshige H."/>
            <person name="Shimamura S."/>
            <person name="Taoka A."/>
            <person name="Kobayashi H."/>
            <person name="Maekawa T."/>
        </authorList>
    </citation>
    <scope>NUCLEOTIDE SEQUENCE [LARGE SCALE GENOMIC DNA]</scope>
    <source>
        <strain evidence="10 11">FCR-1</strain>
    </source>
</reference>
<feature type="transmembrane region" description="Helical" evidence="8">
    <location>
        <begin position="201"/>
        <end position="224"/>
    </location>
</feature>
<evidence type="ECO:0000313" key="11">
    <source>
        <dbReference type="Proteomes" id="UP001628193"/>
    </source>
</evidence>
<dbReference type="GO" id="GO:0016740">
    <property type="term" value="F:transferase activity"/>
    <property type="evidence" value="ECO:0007669"/>
    <property type="project" value="UniProtKB-KW"/>
</dbReference>
<evidence type="ECO:0000256" key="3">
    <source>
        <dbReference type="ARBA" id="ARBA00022553"/>
    </source>
</evidence>
<dbReference type="InterPro" id="IPR036890">
    <property type="entry name" value="HATPase_C_sf"/>
</dbReference>
<evidence type="ECO:0000256" key="6">
    <source>
        <dbReference type="ARBA" id="ARBA00023012"/>
    </source>
</evidence>
<keyword evidence="3" id="KW-0597">Phosphoprotein</keyword>
<evidence type="ECO:0000256" key="1">
    <source>
        <dbReference type="ARBA" id="ARBA00000085"/>
    </source>
</evidence>
<comment type="caution">
    <text evidence="10">The sequence shown here is derived from an EMBL/GenBank/DDBJ whole genome shotgun (WGS) entry which is preliminary data.</text>
</comment>
<organism evidence="10 11">
    <name type="scientific">Candidatus Magnetaquiglobus chichijimensis</name>
    <dbReference type="NCBI Taxonomy" id="3141448"/>
    <lineage>
        <taxon>Bacteria</taxon>
        <taxon>Pseudomonadati</taxon>
        <taxon>Pseudomonadota</taxon>
        <taxon>Magnetococcia</taxon>
        <taxon>Magnetococcales</taxon>
        <taxon>Candidatus Magnetaquicoccaceae</taxon>
        <taxon>Candidatus Magnetaquiglobus</taxon>
    </lineage>
</organism>
<dbReference type="CDD" id="cd00082">
    <property type="entry name" value="HisKA"/>
    <property type="match status" value="1"/>
</dbReference>
<dbReference type="InterPro" id="IPR003594">
    <property type="entry name" value="HATPase_dom"/>
</dbReference>
<keyword evidence="4 10" id="KW-0808">Transferase</keyword>
<protein>
    <recommendedName>
        <fullName evidence="2">histidine kinase</fullName>
        <ecNumber evidence="2">2.7.13.3</ecNumber>
    </recommendedName>
</protein>
<dbReference type="SMART" id="SM00387">
    <property type="entry name" value="HATPase_c"/>
    <property type="match status" value="1"/>
</dbReference>
<dbReference type="PANTHER" id="PTHR43711:SF1">
    <property type="entry name" value="HISTIDINE KINASE 1"/>
    <property type="match status" value="1"/>
</dbReference>
<evidence type="ECO:0000256" key="2">
    <source>
        <dbReference type="ARBA" id="ARBA00012438"/>
    </source>
</evidence>
<feature type="coiled-coil region" evidence="7">
    <location>
        <begin position="222"/>
        <end position="249"/>
    </location>
</feature>
<dbReference type="PANTHER" id="PTHR43711">
    <property type="entry name" value="TWO-COMPONENT HISTIDINE KINASE"/>
    <property type="match status" value="1"/>
</dbReference>
<evidence type="ECO:0000256" key="8">
    <source>
        <dbReference type="SAM" id="Phobius"/>
    </source>
</evidence>
<comment type="catalytic activity">
    <reaction evidence="1">
        <text>ATP + protein L-histidine = ADP + protein N-phospho-L-histidine.</text>
        <dbReference type="EC" id="2.7.13.3"/>
    </reaction>
</comment>
<evidence type="ECO:0000313" key="10">
    <source>
        <dbReference type="EMBL" id="GAB0056148.1"/>
    </source>
</evidence>
<dbReference type="EC" id="2.7.13.3" evidence="2"/>
<proteinExistence type="predicted"/>
<keyword evidence="6" id="KW-0902">Two-component regulatory system</keyword>
<dbReference type="SMART" id="SM00388">
    <property type="entry name" value="HisKA"/>
    <property type="match status" value="1"/>
</dbReference>
<feature type="transmembrane region" description="Helical" evidence="8">
    <location>
        <begin position="39"/>
        <end position="57"/>
    </location>
</feature>
<dbReference type="InterPro" id="IPR050736">
    <property type="entry name" value="Sensor_HK_Regulatory"/>
</dbReference>
<keyword evidence="8" id="KW-1133">Transmembrane helix</keyword>
<keyword evidence="5" id="KW-0418">Kinase</keyword>
<dbReference type="PRINTS" id="PR00344">
    <property type="entry name" value="BCTRLSENSOR"/>
</dbReference>
<evidence type="ECO:0000256" key="4">
    <source>
        <dbReference type="ARBA" id="ARBA00022679"/>
    </source>
</evidence>
<name>A0ABQ0C5I7_9PROT</name>
<evidence type="ECO:0000256" key="5">
    <source>
        <dbReference type="ARBA" id="ARBA00022777"/>
    </source>
</evidence>
<feature type="transmembrane region" description="Helical" evidence="8">
    <location>
        <begin position="69"/>
        <end position="86"/>
    </location>
</feature>
<gene>
    <name evidence="10" type="primary">sasA_3</name>
    <name evidence="10" type="ORF">SIID45300_00453</name>
</gene>
<dbReference type="Pfam" id="PF02518">
    <property type="entry name" value="HATPase_c"/>
    <property type="match status" value="1"/>
</dbReference>
<dbReference type="SUPFAM" id="SSF47384">
    <property type="entry name" value="Homodimeric domain of signal transducing histidine kinase"/>
    <property type="match status" value="1"/>
</dbReference>
<keyword evidence="8" id="KW-0472">Membrane</keyword>
<dbReference type="CDD" id="cd00075">
    <property type="entry name" value="HATPase"/>
    <property type="match status" value="1"/>
</dbReference>
<evidence type="ECO:0000259" key="9">
    <source>
        <dbReference type="PROSITE" id="PS50109"/>
    </source>
</evidence>
<dbReference type="EMBL" id="BAAFGK010000002">
    <property type="protein sequence ID" value="GAB0056148.1"/>
    <property type="molecule type" value="Genomic_DNA"/>
</dbReference>
<accession>A0ABQ0C5I7</accession>
<dbReference type="InterPro" id="IPR004358">
    <property type="entry name" value="Sig_transdc_His_kin-like_C"/>
</dbReference>